<dbReference type="OrthoDB" id="2664332at2759"/>
<accession>A0A8I3AC34</accession>
<sequence>MKKILNKPGFICAEMGGERLRSMFQMRRSSFSHFYPAFRSTHPKPAKGSPAGDGILTSDKDIILLRGTEGAVNSIMRGRF</sequence>
<protein>
    <submittedName>
        <fullName evidence="1">Uncharacterized protein</fullName>
    </submittedName>
</protein>
<dbReference type="Proteomes" id="UP000683000">
    <property type="component" value="Unassembled WGS sequence"/>
</dbReference>
<evidence type="ECO:0000313" key="1">
    <source>
        <dbReference type="EMBL" id="KAG6378018.1"/>
    </source>
</evidence>
<comment type="caution">
    <text evidence="1">The sequence shown here is derived from an EMBL/GenBank/DDBJ whole genome shotgun (WGS) entry which is preliminary data.</text>
</comment>
<dbReference type="AlphaFoldDB" id="A0A8I3AC34"/>
<reference evidence="1" key="1">
    <citation type="submission" date="2021-03" db="EMBL/GenBank/DDBJ databases">
        <title>Evolutionary innovations through gain and loss of genes in the ectomycorrhizal Boletales.</title>
        <authorList>
            <person name="Wu G."/>
            <person name="Miyauchi S."/>
            <person name="Morin E."/>
            <person name="Yang Z.-L."/>
            <person name="Xu J."/>
            <person name="Martin F.M."/>
        </authorList>
    </citation>
    <scope>NUCLEOTIDE SEQUENCE</scope>
    <source>
        <strain evidence="1">BR01</strain>
    </source>
</reference>
<name>A0A8I3AC34_9AGAM</name>
<keyword evidence="2" id="KW-1185">Reference proteome</keyword>
<organism evidence="1 2">
    <name type="scientific">Boletus reticuloceps</name>
    <dbReference type="NCBI Taxonomy" id="495285"/>
    <lineage>
        <taxon>Eukaryota</taxon>
        <taxon>Fungi</taxon>
        <taxon>Dikarya</taxon>
        <taxon>Basidiomycota</taxon>
        <taxon>Agaricomycotina</taxon>
        <taxon>Agaricomycetes</taxon>
        <taxon>Agaricomycetidae</taxon>
        <taxon>Boletales</taxon>
        <taxon>Boletineae</taxon>
        <taxon>Boletaceae</taxon>
        <taxon>Boletoideae</taxon>
        <taxon>Boletus</taxon>
    </lineage>
</organism>
<gene>
    <name evidence="1" type="ORF">JVT61DRAFT_13697</name>
</gene>
<proteinExistence type="predicted"/>
<dbReference type="EMBL" id="JAGFBS010000007">
    <property type="protein sequence ID" value="KAG6378018.1"/>
    <property type="molecule type" value="Genomic_DNA"/>
</dbReference>
<evidence type="ECO:0000313" key="2">
    <source>
        <dbReference type="Proteomes" id="UP000683000"/>
    </source>
</evidence>